<dbReference type="AlphaFoldDB" id="F5NQI2"/>
<accession>F5NQI2</accession>
<proteinExistence type="predicted"/>
<sequence>MYNRNLCDFHDLTYSIKSATAILNGKQRDLLKEEHIQVQDK</sequence>
<organism evidence="1 2">
    <name type="scientific">Shigella flexneri K-227</name>
    <dbReference type="NCBI Taxonomy" id="766147"/>
    <lineage>
        <taxon>Bacteria</taxon>
        <taxon>Pseudomonadati</taxon>
        <taxon>Pseudomonadota</taxon>
        <taxon>Gammaproteobacteria</taxon>
        <taxon>Enterobacterales</taxon>
        <taxon>Enterobacteriaceae</taxon>
        <taxon>Shigella</taxon>
    </lineage>
</organism>
<evidence type="ECO:0000313" key="2">
    <source>
        <dbReference type="Proteomes" id="UP000004520"/>
    </source>
</evidence>
<gene>
    <name evidence="1" type="ORF">SFK227_0359</name>
</gene>
<protein>
    <submittedName>
        <fullName evidence="1">Uncharacterized protein</fullName>
    </submittedName>
</protein>
<dbReference type="EMBL" id="AFGY01000003">
    <property type="protein sequence ID" value="EGK40628.1"/>
    <property type="molecule type" value="Genomic_DNA"/>
</dbReference>
<evidence type="ECO:0000313" key="1">
    <source>
        <dbReference type="EMBL" id="EGK40628.1"/>
    </source>
</evidence>
<dbReference type="Proteomes" id="UP000004520">
    <property type="component" value="Unassembled WGS sequence"/>
</dbReference>
<name>F5NQI2_SHIFL</name>
<reference evidence="1 2" key="1">
    <citation type="submission" date="2011-04" db="EMBL/GenBank/DDBJ databases">
        <authorList>
            <person name="Rasko D."/>
            <person name="Redman J."/>
            <person name="Daugherty S.C."/>
            <person name="Tallon L."/>
            <person name="Sadzewicz L."/>
            <person name="Jones K."/>
            <person name="Santana-Cruz I."/>
            <person name="Liu X."/>
        </authorList>
    </citation>
    <scope>NUCLEOTIDE SEQUENCE [LARGE SCALE GENOMIC DNA]</scope>
    <source>
        <strain evidence="1 2">K-227</strain>
    </source>
</reference>
<comment type="caution">
    <text evidence="1">The sequence shown here is derived from an EMBL/GenBank/DDBJ whole genome shotgun (WGS) entry which is preliminary data.</text>
</comment>
<dbReference type="PATRIC" id="fig|766147.3.peg.341"/>